<organism evidence="6 7">
    <name type="scientific">Discostella pseudostelligera</name>
    <dbReference type="NCBI Taxonomy" id="259834"/>
    <lineage>
        <taxon>Eukaryota</taxon>
        <taxon>Sar</taxon>
        <taxon>Stramenopiles</taxon>
        <taxon>Ochrophyta</taxon>
        <taxon>Bacillariophyta</taxon>
        <taxon>Coscinodiscophyceae</taxon>
        <taxon>Thalassiosirophycidae</taxon>
        <taxon>Stephanodiscales</taxon>
        <taxon>Stephanodiscaceae</taxon>
        <taxon>Discostella</taxon>
    </lineage>
</organism>
<dbReference type="AlphaFoldDB" id="A0ABD3MB48"/>
<feature type="compositionally biased region" description="Basic and acidic residues" evidence="4">
    <location>
        <begin position="823"/>
        <end position="840"/>
    </location>
</feature>
<evidence type="ECO:0000256" key="3">
    <source>
        <dbReference type="PROSITE-ProRule" id="PRU00221"/>
    </source>
</evidence>
<feature type="region of interest" description="Disordered" evidence="4">
    <location>
        <begin position="823"/>
        <end position="852"/>
    </location>
</feature>
<evidence type="ECO:0000313" key="7">
    <source>
        <dbReference type="Proteomes" id="UP001530293"/>
    </source>
</evidence>
<protein>
    <recommendedName>
        <fullName evidence="5">FHA domain-containing protein</fullName>
    </recommendedName>
</protein>
<dbReference type="PANTHER" id="PTHR16017">
    <property type="entry name" value="GASTRULATION DEFECTIVE PROTEIN 1-RELATED"/>
    <property type="match status" value="1"/>
</dbReference>
<evidence type="ECO:0000256" key="1">
    <source>
        <dbReference type="ARBA" id="ARBA00022574"/>
    </source>
</evidence>
<reference evidence="6 7" key="1">
    <citation type="submission" date="2024-10" db="EMBL/GenBank/DDBJ databases">
        <title>Updated reference genomes for cyclostephanoid diatoms.</title>
        <authorList>
            <person name="Roberts W.R."/>
            <person name="Alverson A.J."/>
        </authorList>
    </citation>
    <scope>NUCLEOTIDE SEQUENCE [LARGE SCALE GENOMIC DNA]</scope>
    <source>
        <strain evidence="6 7">AJA232-27</strain>
    </source>
</reference>
<evidence type="ECO:0000259" key="5">
    <source>
        <dbReference type="PROSITE" id="PS50006"/>
    </source>
</evidence>
<feature type="compositionally biased region" description="Basic and acidic residues" evidence="4">
    <location>
        <begin position="214"/>
        <end position="232"/>
    </location>
</feature>
<dbReference type="Pfam" id="PF00400">
    <property type="entry name" value="WD40"/>
    <property type="match status" value="4"/>
</dbReference>
<dbReference type="PROSITE" id="PS50006">
    <property type="entry name" value="FHA_DOMAIN"/>
    <property type="match status" value="1"/>
</dbReference>
<dbReference type="SUPFAM" id="SSF50978">
    <property type="entry name" value="WD40 repeat-like"/>
    <property type="match status" value="1"/>
</dbReference>
<evidence type="ECO:0000313" key="6">
    <source>
        <dbReference type="EMBL" id="KAL3761008.1"/>
    </source>
</evidence>
<keyword evidence="2" id="KW-0677">Repeat</keyword>
<dbReference type="Proteomes" id="UP001530293">
    <property type="component" value="Unassembled WGS sequence"/>
</dbReference>
<dbReference type="InterPro" id="IPR036322">
    <property type="entry name" value="WD40_repeat_dom_sf"/>
</dbReference>
<feature type="region of interest" description="Disordered" evidence="4">
    <location>
        <begin position="307"/>
        <end position="341"/>
    </location>
</feature>
<sequence>MSQLIPDDLDEELGIPNDATLVVPMPMQLTLIPQLDNLRISDFVTIASSSLSSTSGNTSGGDSSSSTNPNFLTIDISSKSSMRGQSTPRCLIIGRQASAADIRIDHKSVSRRHTALFYYNNSHSTNPKNSNGNENGKGPVLVVQDLGGKHGTYIDNTRIETNGRLELPILRDDGSDKEYYTIRIGNAPLIFRVMIIAPATEKLDDLSQQSMQHESNEMGGCREENAHDDSHPRNAVTSSNNDHDHGAKDDTDNDVPSTRESREAQIAAMVASFDADPVYTKYFPTNEGGDEGGDGEDDAVTKRMSNLATEGGGSNHAGRSDKDATNDTAKSNNNEFNLPISSSITLAPGTNSFSSSDITNTQLQAKASVTTLCFEPSGARLAAAHRDGTLRLYDFHGMHATADSENTYPPFRIVDSENDPLDNTGRHIITALAPSSTGAQWIVGTTSAQPKILDREGRSTLFHFIKGDIYVTDSSNTKGHTAGVTGVAFHPFVNETCWSCGLDGSIRQWDVSGRGKTQFNKLVCQRLIGKLKNEKGQRTQIVSNLSVHPGGRKLVVGTACGSIQIWNCFGNMVNSRPLGAVYSAHRHAKPVTFVTFSGNGERIASRSEADDTVRIWDVNRMEKGAAGSSSKKRGGGGGDHEHPPSLLLAVCNDLPALNESATCAFGPDGRILCAGTSVDPRASTNNACGQLKFYQLPEVEKRSKDSKEAKSKSSSDRKTTPHLDPIVVLNIAPNASVLGVQWHPKLNQIAFGTSNGIIQVLYDPVISTKGALIPASRAVRQSDGLSDLLRSRAPTGSAAYLASANSSIIVPNALPLFRDEARATRKTKESERKDPEKTKLPEPPVGGGIKTGIQAGGGVNFTQYIVQNTKYMNNKNIAGKDPREEWFKYSEGKSYVSQAYEGNVQRILAEKTVEEEEAEMKAGKRQKTK</sequence>
<comment type="caution">
    <text evidence="6">The sequence shown here is derived from an EMBL/GenBank/DDBJ whole genome shotgun (WGS) entry which is preliminary data.</text>
</comment>
<feature type="repeat" description="WD" evidence="3">
    <location>
        <begin position="477"/>
        <end position="512"/>
    </location>
</feature>
<feature type="compositionally biased region" description="Low complexity" evidence="4">
    <location>
        <begin position="50"/>
        <end position="67"/>
    </location>
</feature>
<dbReference type="Pfam" id="PF00498">
    <property type="entry name" value="FHA"/>
    <property type="match status" value="1"/>
</dbReference>
<dbReference type="SMART" id="SM00240">
    <property type="entry name" value="FHA"/>
    <property type="match status" value="1"/>
</dbReference>
<dbReference type="InterPro" id="IPR008984">
    <property type="entry name" value="SMAD_FHA_dom_sf"/>
</dbReference>
<evidence type="ECO:0000256" key="2">
    <source>
        <dbReference type="ARBA" id="ARBA00022737"/>
    </source>
</evidence>
<feature type="region of interest" description="Disordered" evidence="4">
    <location>
        <begin position="206"/>
        <end position="261"/>
    </location>
</feature>
<feature type="region of interest" description="Disordered" evidence="4">
    <location>
        <begin position="699"/>
        <end position="720"/>
    </location>
</feature>
<evidence type="ECO:0000256" key="4">
    <source>
        <dbReference type="SAM" id="MobiDB-lite"/>
    </source>
</evidence>
<gene>
    <name evidence="6" type="ORF">ACHAWU_004628</name>
</gene>
<dbReference type="PROSITE" id="PS50082">
    <property type="entry name" value="WD_REPEATS_2"/>
    <property type="match status" value="2"/>
</dbReference>
<name>A0ABD3MB48_9STRA</name>
<dbReference type="PANTHER" id="PTHR16017:SF0">
    <property type="entry name" value="WD REPEAT-CONTAINING PROTEIN 70"/>
    <property type="match status" value="1"/>
</dbReference>
<feature type="compositionally biased region" description="Polar residues" evidence="4">
    <location>
        <begin position="68"/>
        <end position="83"/>
    </location>
</feature>
<feature type="region of interest" description="Disordered" evidence="4">
    <location>
        <begin position="620"/>
        <end position="641"/>
    </location>
</feature>
<dbReference type="InterPro" id="IPR000253">
    <property type="entry name" value="FHA_dom"/>
</dbReference>
<accession>A0ABD3MB48</accession>
<dbReference type="InterPro" id="IPR001680">
    <property type="entry name" value="WD40_rpt"/>
</dbReference>
<keyword evidence="7" id="KW-1185">Reference proteome</keyword>
<feature type="compositionally biased region" description="Polar residues" evidence="4">
    <location>
        <begin position="326"/>
        <end position="341"/>
    </location>
</feature>
<proteinExistence type="predicted"/>
<dbReference type="InterPro" id="IPR015943">
    <property type="entry name" value="WD40/YVTN_repeat-like_dom_sf"/>
</dbReference>
<keyword evidence="1 3" id="KW-0853">WD repeat</keyword>
<feature type="region of interest" description="Disordered" evidence="4">
    <location>
        <begin position="50"/>
        <end position="83"/>
    </location>
</feature>
<dbReference type="Gene3D" id="2.130.10.10">
    <property type="entry name" value="YVTN repeat-like/Quinoprotein amine dehydrogenase"/>
    <property type="match status" value="2"/>
</dbReference>
<feature type="repeat" description="WD" evidence="3">
    <location>
        <begin position="584"/>
        <end position="626"/>
    </location>
</feature>
<dbReference type="SMART" id="SM00320">
    <property type="entry name" value="WD40"/>
    <property type="match status" value="5"/>
</dbReference>
<dbReference type="EMBL" id="JALLBG020000164">
    <property type="protein sequence ID" value="KAL3761008.1"/>
    <property type="molecule type" value="Genomic_DNA"/>
</dbReference>
<dbReference type="InterPro" id="IPR051858">
    <property type="entry name" value="WD_repeat_GAD-1"/>
</dbReference>
<dbReference type="SUPFAM" id="SSF49879">
    <property type="entry name" value="SMAD/FHA domain"/>
    <property type="match status" value="1"/>
</dbReference>
<dbReference type="Gene3D" id="2.60.200.20">
    <property type="match status" value="1"/>
</dbReference>
<feature type="domain" description="FHA" evidence="5">
    <location>
        <begin position="91"/>
        <end position="159"/>
    </location>
</feature>
<dbReference type="CDD" id="cd00060">
    <property type="entry name" value="FHA"/>
    <property type="match status" value="1"/>
</dbReference>
<feature type="compositionally biased region" description="Basic and acidic residues" evidence="4">
    <location>
        <begin position="241"/>
        <end position="250"/>
    </location>
</feature>